<dbReference type="SUPFAM" id="SSF51182">
    <property type="entry name" value="RmlC-like cupins"/>
    <property type="match status" value="1"/>
</dbReference>
<dbReference type="InterPro" id="IPR011051">
    <property type="entry name" value="RmlC_Cupin_sf"/>
</dbReference>
<dbReference type="GO" id="GO:0043565">
    <property type="term" value="F:sequence-specific DNA binding"/>
    <property type="evidence" value="ECO:0007669"/>
    <property type="project" value="InterPro"/>
</dbReference>
<dbReference type="Proteomes" id="UP001156666">
    <property type="component" value="Unassembled WGS sequence"/>
</dbReference>
<name>A0AA37SPX3_9BACT</name>
<dbReference type="InterPro" id="IPR018060">
    <property type="entry name" value="HTH_AraC"/>
</dbReference>
<dbReference type="RefSeq" id="WP_235294186.1">
    <property type="nucleotide sequence ID" value="NZ_BSOH01000021.1"/>
</dbReference>
<reference evidence="5" key="2">
    <citation type="submission" date="2023-01" db="EMBL/GenBank/DDBJ databases">
        <title>Draft genome sequence of Portibacter lacus strain NBRC 108769.</title>
        <authorList>
            <person name="Sun Q."/>
            <person name="Mori K."/>
        </authorList>
    </citation>
    <scope>NUCLEOTIDE SEQUENCE</scope>
    <source>
        <strain evidence="5">NBRC 108769</strain>
    </source>
</reference>
<dbReference type="SMART" id="SM00342">
    <property type="entry name" value="HTH_ARAC"/>
    <property type="match status" value="1"/>
</dbReference>
<dbReference type="GO" id="GO:0003700">
    <property type="term" value="F:DNA-binding transcription factor activity"/>
    <property type="evidence" value="ECO:0007669"/>
    <property type="project" value="InterPro"/>
</dbReference>
<evidence type="ECO:0000256" key="3">
    <source>
        <dbReference type="ARBA" id="ARBA00023163"/>
    </source>
</evidence>
<keyword evidence="6" id="KW-1185">Reference proteome</keyword>
<dbReference type="CDD" id="cd06976">
    <property type="entry name" value="cupin_MtlR-like_N"/>
    <property type="match status" value="1"/>
</dbReference>
<comment type="caution">
    <text evidence="5">The sequence shown here is derived from an EMBL/GenBank/DDBJ whole genome shotgun (WGS) entry which is preliminary data.</text>
</comment>
<dbReference type="Gene3D" id="2.60.120.10">
    <property type="entry name" value="Jelly Rolls"/>
    <property type="match status" value="1"/>
</dbReference>
<sequence length="284" mass="33264">MKPKLLERGSARREAFEVKENSYPNFLKIWHYHPELELVVIKKSTGNLFVGDSIQKFQPGDVVLLGENLPHMWLNDEEYFQGRSGLLAEGYSIHFREDFLGLSFLELGSTEHFLTLFRNARRGIRFNELSFQIAERIKELINEKESFNKLVKWLNILHLLAKHQNISLLTNDGYQHSAILEGADKTHEFIFKNFNKSIRLADVAKIQGMNESAFSRYFKRIHRKTFSRYLIELRVGYACKLLVEKKSSVSAICYESGFNNLSNFNKQFKKIMNMNPTEYVQMHQ</sequence>
<dbReference type="Pfam" id="PF12833">
    <property type="entry name" value="HTH_18"/>
    <property type="match status" value="1"/>
</dbReference>
<keyword evidence="3" id="KW-0804">Transcription</keyword>
<dbReference type="PROSITE" id="PS01124">
    <property type="entry name" value="HTH_ARAC_FAMILY_2"/>
    <property type="match status" value="1"/>
</dbReference>
<organism evidence="5 6">
    <name type="scientific">Portibacter lacus</name>
    <dbReference type="NCBI Taxonomy" id="1099794"/>
    <lineage>
        <taxon>Bacteria</taxon>
        <taxon>Pseudomonadati</taxon>
        <taxon>Bacteroidota</taxon>
        <taxon>Saprospiria</taxon>
        <taxon>Saprospirales</taxon>
        <taxon>Haliscomenobacteraceae</taxon>
        <taxon>Portibacter</taxon>
    </lineage>
</organism>
<dbReference type="Gene3D" id="1.10.10.60">
    <property type="entry name" value="Homeodomain-like"/>
    <property type="match status" value="2"/>
</dbReference>
<proteinExistence type="predicted"/>
<reference evidence="5" key="1">
    <citation type="journal article" date="2014" name="Int. J. Syst. Evol. Microbiol.">
        <title>Complete genome sequence of Corynebacterium casei LMG S-19264T (=DSM 44701T), isolated from a smear-ripened cheese.</title>
        <authorList>
            <consortium name="US DOE Joint Genome Institute (JGI-PGF)"/>
            <person name="Walter F."/>
            <person name="Albersmeier A."/>
            <person name="Kalinowski J."/>
            <person name="Ruckert C."/>
        </authorList>
    </citation>
    <scope>NUCLEOTIDE SEQUENCE</scope>
    <source>
        <strain evidence="5">NBRC 108769</strain>
    </source>
</reference>
<dbReference type="PANTHER" id="PTHR43280:SF27">
    <property type="entry name" value="TRANSCRIPTIONAL REGULATOR MTLR"/>
    <property type="match status" value="1"/>
</dbReference>
<dbReference type="InterPro" id="IPR018062">
    <property type="entry name" value="HTH_AraC-typ_CS"/>
</dbReference>
<gene>
    <name evidence="5" type="ORF">GCM10007940_33070</name>
</gene>
<keyword evidence="2" id="KW-0238">DNA-binding</keyword>
<dbReference type="PANTHER" id="PTHR43280">
    <property type="entry name" value="ARAC-FAMILY TRANSCRIPTIONAL REGULATOR"/>
    <property type="match status" value="1"/>
</dbReference>
<evidence type="ECO:0000259" key="4">
    <source>
        <dbReference type="PROSITE" id="PS01124"/>
    </source>
</evidence>
<dbReference type="InterPro" id="IPR009057">
    <property type="entry name" value="Homeodomain-like_sf"/>
</dbReference>
<evidence type="ECO:0000313" key="6">
    <source>
        <dbReference type="Proteomes" id="UP001156666"/>
    </source>
</evidence>
<keyword evidence="1" id="KW-0805">Transcription regulation</keyword>
<evidence type="ECO:0000256" key="2">
    <source>
        <dbReference type="ARBA" id="ARBA00023125"/>
    </source>
</evidence>
<dbReference type="AlphaFoldDB" id="A0AA37SPX3"/>
<accession>A0AA37SPX3</accession>
<evidence type="ECO:0000256" key="1">
    <source>
        <dbReference type="ARBA" id="ARBA00023015"/>
    </source>
</evidence>
<protein>
    <submittedName>
        <fullName evidence="5">AraC family transcriptional regulator</fullName>
    </submittedName>
</protein>
<dbReference type="InterPro" id="IPR014710">
    <property type="entry name" value="RmlC-like_jellyroll"/>
</dbReference>
<evidence type="ECO:0000313" key="5">
    <source>
        <dbReference type="EMBL" id="GLR18691.1"/>
    </source>
</evidence>
<dbReference type="EMBL" id="BSOH01000021">
    <property type="protein sequence ID" value="GLR18691.1"/>
    <property type="molecule type" value="Genomic_DNA"/>
</dbReference>
<feature type="domain" description="HTH araC/xylS-type" evidence="4">
    <location>
        <begin position="184"/>
        <end position="282"/>
    </location>
</feature>
<dbReference type="SUPFAM" id="SSF46689">
    <property type="entry name" value="Homeodomain-like"/>
    <property type="match status" value="2"/>
</dbReference>
<dbReference type="PROSITE" id="PS00041">
    <property type="entry name" value="HTH_ARAC_FAMILY_1"/>
    <property type="match status" value="1"/>
</dbReference>